<dbReference type="HOGENOM" id="CLU_534551_0_0_1"/>
<dbReference type="GO" id="GO:0003723">
    <property type="term" value="F:RNA binding"/>
    <property type="evidence" value="ECO:0007669"/>
    <property type="project" value="UniProtKB-UniRule"/>
</dbReference>
<feature type="compositionally biased region" description="Basic and acidic residues" evidence="9">
    <location>
        <begin position="342"/>
        <end position="355"/>
    </location>
</feature>
<evidence type="ECO:0000313" key="11">
    <source>
        <dbReference type="EMBL" id="EDO42781.1"/>
    </source>
</evidence>
<dbReference type="InParanoid" id="A7S0R1"/>
<dbReference type="PANTHER" id="PTHR15528">
    <property type="entry name" value="PEROXISOME PROLIFERATOR ACTIVATED RECEPTOR GAMMA COACTIVATOR 1 PGC-1 -RELATED"/>
    <property type="match status" value="1"/>
</dbReference>
<dbReference type="SUPFAM" id="SSF54928">
    <property type="entry name" value="RNA-binding domain, RBD"/>
    <property type="match status" value="1"/>
</dbReference>
<keyword evidence="6" id="KW-0804">Transcription</keyword>
<feature type="domain" description="RRM" evidence="10">
    <location>
        <begin position="385"/>
        <end position="475"/>
    </location>
</feature>
<dbReference type="InterPro" id="IPR035979">
    <property type="entry name" value="RBD_domain_sf"/>
</dbReference>
<proteinExistence type="predicted"/>
<dbReference type="InterPro" id="IPR000504">
    <property type="entry name" value="RRM_dom"/>
</dbReference>
<evidence type="ECO:0000256" key="5">
    <source>
        <dbReference type="ARBA" id="ARBA00023159"/>
    </source>
</evidence>
<evidence type="ECO:0000256" key="3">
    <source>
        <dbReference type="ARBA" id="ARBA00022884"/>
    </source>
</evidence>
<feature type="compositionally biased region" description="Polar residues" evidence="9">
    <location>
        <begin position="61"/>
        <end position="76"/>
    </location>
</feature>
<dbReference type="InterPro" id="IPR012677">
    <property type="entry name" value="Nucleotide-bd_a/b_plait_sf"/>
</dbReference>
<evidence type="ECO:0000256" key="7">
    <source>
        <dbReference type="ARBA" id="ARBA00023242"/>
    </source>
</evidence>
<evidence type="ECO:0000259" key="10">
    <source>
        <dbReference type="PROSITE" id="PS50102"/>
    </source>
</evidence>
<feature type="compositionally biased region" description="Basic residues" evidence="9">
    <location>
        <begin position="309"/>
        <end position="321"/>
    </location>
</feature>
<comment type="subcellular location">
    <subcellularLocation>
        <location evidence="1">Nucleus</location>
    </subcellularLocation>
</comment>
<evidence type="ECO:0000256" key="8">
    <source>
        <dbReference type="PROSITE-ProRule" id="PRU00176"/>
    </source>
</evidence>
<feature type="region of interest" description="Disordered" evidence="9">
    <location>
        <begin position="1"/>
        <end position="29"/>
    </location>
</feature>
<feature type="region of interest" description="Disordered" evidence="9">
    <location>
        <begin position="223"/>
        <end position="355"/>
    </location>
</feature>
<sequence>MAAEVRHKKNPESVVCKSPSNNKDSQKTAVVIEARDVSSLLEKFLEYEESQTHTKVEDSSIALTPVSSPGNKNSSPLGFPVKDPVTNKMQSSTNHAFGLTPPVSPPSSNTSSPNLHPEFIPLSSEKSQENKPSGEFKSVGNNNEKENACNNKIEREDMELSPSDSNSGESCIIEKADSSACRCPTTTDQQTQRSDRSDYFPETHNKTIENVAINKLTGMIPFFPLNVNSSQSGLSKDAADRFGNESGEDEPRFNPRNAEKEGSRSRRRSPDPYASSDSEDERDRIRWRQLEKERRWPHEQRSRRDGSHSRSRSRSRGRSWSRQRSPSQERRRIHSRRHNDRRGREQSMEVKERTDEDRLYDIEHERKKTFRIDRSFREASREERRIVYVGKISDETHKDDVWRRFRKYGPIEKVTVHFRDNGDNYAFVTFVESASALDAVNDANSNPKEPALDICFGGRRKFCGGSYVDFDSNTSYIEEKLMNGAGPKDEDGSGDELDFDALLRMAMKRK</sequence>
<feature type="compositionally biased region" description="Basic and acidic residues" evidence="9">
    <location>
        <begin position="281"/>
        <end position="308"/>
    </location>
</feature>
<feature type="compositionally biased region" description="Basic and acidic residues" evidence="9">
    <location>
        <begin position="48"/>
        <end position="58"/>
    </location>
</feature>
<evidence type="ECO:0000313" key="12">
    <source>
        <dbReference type="Proteomes" id="UP000001593"/>
    </source>
</evidence>
<evidence type="ECO:0000256" key="6">
    <source>
        <dbReference type="ARBA" id="ARBA00023163"/>
    </source>
</evidence>
<dbReference type="EMBL" id="DS469561">
    <property type="protein sequence ID" value="EDO42781.1"/>
    <property type="molecule type" value="Genomic_DNA"/>
</dbReference>
<keyword evidence="12" id="KW-1185">Reference proteome</keyword>
<dbReference type="Gene3D" id="3.30.70.330">
    <property type="match status" value="1"/>
</dbReference>
<dbReference type="eggNOG" id="ENOG502QQME">
    <property type="taxonomic scope" value="Eukaryota"/>
</dbReference>
<reference evidence="11 12" key="1">
    <citation type="journal article" date="2007" name="Science">
        <title>Sea anemone genome reveals ancestral eumetazoan gene repertoire and genomic organization.</title>
        <authorList>
            <person name="Putnam N.H."/>
            <person name="Srivastava M."/>
            <person name="Hellsten U."/>
            <person name="Dirks B."/>
            <person name="Chapman J."/>
            <person name="Salamov A."/>
            <person name="Terry A."/>
            <person name="Shapiro H."/>
            <person name="Lindquist E."/>
            <person name="Kapitonov V.V."/>
            <person name="Jurka J."/>
            <person name="Genikhovich G."/>
            <person name="Grigoriev I.V."/>
            <person name="Lucas S.M."/>
            <person name="Steele R.E."/>
            <person name="Finnerty J.R."/>
            <person name="Technau U."/>
            <person name="Martindale M.Q."/>
            <person name="Rokhsar D.S."/>
        </authorList>
    </citation>
    <scope>NUCLEOTIDE SEQUENCE [LARGE SCALE GENOMIC DNA]</scope>
    <source>
        <strain evidence="12">CH2 X CH6</strain>
    </source>
</reference>
<organism evidence="11 12">
    <name type="scientific">Nematostella vectensis</name>
    <name type="common">Starlet sea anemone</name>
    <dbReference type="NCBI Taxonomy" id="45351"/>
    <lineage>
        <taxon>Eukaryota</taxon>
        <taxon>Metazoa</taxon>
        <taxon>Cnidaria</taxon>
        <taxon>Anthozoa</taxon>
        <taxon>Hexacorallia</taxon>
        <taxon>Actiniaria</taxon>
        <taxon>Edwardsiidae</taxon>
        <taxon>Nematostella</taxon>
    </lineage>
</organism>
<keyword evidence="7" id="KW-0539">Nucleus</keyword>
<feature type="compositionally biased region" description="Basic and acidic residues" evidence="9">
    <location>
        <begin position="143"/>
        <end position="155"/>
    </location>
</feature>
<dbReference type="SMART" id="SM00360">
    <property type="entry name" value="RRM"/>
    <property type="match status" value="1"/>
</dbReference>
<dbReference type="GO" id="GO:0005634">
    <property type="term" value="C:nucleus"/>
    <property type="evidence" value="ECO:0007669"/>
    <property type="project" value="UniProtKB-SubCell"/>
</dbReference>
<dbReference type="STRING" id="45351.A7S0R1"/>
<name>A7S0R1_NEMVE</name>
<feature type="compositionally biased region" description="Basic and acidic residues" evidence="9">
    <location>
        <begin position="193"/>
        <end position="205"/>
    </location>
</feature>
<feature type="compositionally biased region" description="Basic and acidic residues" evidence="9">
    <location>
        <begin position="237"/>
        <end position="270"/>
    </location>
</feature>
<dbReference type="AlphaFoldDB" id="A7S0R1"/>
<dbReference type="InterPro" id="IPR034605">
    <property type="entry name" value="PGC-1"/>
</dbReference>
<dbReference type="PROSITE" id="PS50102">
    <property type="entry name" value="RRM"/>
    <property type="match status" value="1"/>
</dbReference>
<keyword evidence="4" id="KW-0805">Transcription regulation</keyword>
<dbReference type="OrthoDB" id="10047851at2759"/>
<dbReference type="Proteomes" id="UP000001593">
    <property type="component" value="Unassembled WGS sequence"/>
</dbReference>
<evidence type="ECO:0000256" key="9">
    <source>
        <dbReference type="SAM" id="MobiDB-lite"/>
    </source>
</evidence>
<gene>
    <name evidence="11" type="ORF">NEMVEDRAFT_v1g242038</name>
</gene>
<feature type="compositionally biased region" description="Basic residues" evidence="9">
    <location>
        <begin position="331"/>
        <end position="341"/>
    </location>
</feature>
<accession>A7S0R1</accession>
<dbReference type="PANTHER" id="PTHR15528:SF11">
    <property type="entry name" value="FI18188P1"/>
    <property type="match status" value="1"/>
</dbReference>
<feature type="region of interest" description="Disordered" evidence="9">
    <location>
        <begin position="48"/>
        <end position="205"/>
    </location>
</feature>
<dbReference type="GO" id="GO:0003712">
    <property type="term" value="F:transcription coregulator activity"/>
    <property type="evidence" value="ECO:0007669"/>
    <property type="project" value="InterPro"/>
</dbReference>
<dbReference type="KEGG" id="nve:5514672"/>
<keyword evidence="5" id="KW-0010">Activator</keyword>
<protein>
    <recommendedName>
        <fullName evidence="10">RRM domain-containing protein</fullName>
    </recommendedName>
</protein>
<keyword evidence="3 8" id="KW-0694">RNA-binding</keyword>
<evidence type="ECO:0000256" key="1">
    <source>
        <dbReference type="ARBA" id="ARBA00004123"/>
    </source>
</evidence>
<evidence type="ECO:0000256" key="2">
    <source>
        <dbReference type="ARBA" id="ARBA00022553"/>
    </source>
</evidence>
<dbReference type="Pfam" id="PF00076">
    <property type="entry name" value="RRM_1"/>
    <property type="match status" value="1"/>
</dbReference>
<evidence type="ECO:0000256" key="4">
    <source>
        <dbReference type="ARBA" id="ARBA00023015"/>
    </source>
</evidence>
<keyword evidence="2" id="KW-0597">Phosphoprotein</keyword>